<protein>
    <submittedName>
        <fullName evidence="2">Uncharacterized protein</fullName>
    </submittedName>
</protein>
<gene>
    <name evidence="2" type="ORF">PG996_012512</name>
</gene>
<dbReference type="Proteomes" id="UP001446871">
    <property type="component" value="Unassembled WGS sequence"/>
</dbReference>
<feature type="region of interest" description="Disordered" evidence="1">
    <location>
        <begin position="1"/>
        <end position="108"/>
    </location>
</feature>
<sequence>MEGHVQPPATPKKCNSPERVEKEGRQCLDALRSLEENRGPEEPIAGETEKKQHRNVSNAPPSTPGNREGIWDDDDNSNAKDDWIAQSDEVEKAIESPSGARFYQHDGK</sequence>
<keyword evidence="3" id="KW-1185">Reference proteome</keyword>
<comment type="caution">
    <text evidence="2">The sequence shown here is derived from an EMBL/GenBank/DDBJ whole genome shotgun (WGS) entry which is preliminary data.</text>
</comment>
<name>A0ABR1U4V7_9PEZI</name>
<evidence type="ECO:0000313" key="3">
    <source>
        <dbReference type="Proteomes" id="UP001446871"/>
    </source>
</evidence>
<evidence type="ECO:0000313" key="2">
    <source>
        <dbReference type="EMBL" id="KAK8053211.1"/>
    </source>
</evidence>
<dbReference type="EMBL" id="JAQQWM010000008">
    <property type="protein sequence ID" value="KAK8053211.1"/>
    <property type="molecule type" value="Genomic_DNA"/>
</dbReference>
<accession>A0ABR1U4V7</accession>
<proteinExistence type="predicted"/>
<reference evidence="2 3" key="1">
    <citation type="submission" date="2023-01" db="EMBL/GenBank/DDBJ databases">
        <title>Analysis of 21 Apiospora genomes using comparative genomics revels a genus with tremendous synthesis potential of carbohydrate active enzymes and secondary metabolites.</title>
        <authorList>
            <person name="Sorensen T."/>
        </authorList>
    </citation>
    <scope>NUCLEOTIDE SEQUENCE [LARGE SCALE GENOMIC DNA]</scope>
    <source>
        <strain evidence="2 3">CBS 83171</strain>
    </source>
</reference>
<feature type="compositionally biased region" description="Basic and acidic residues" evidence="1">
    <location>
        <begin position="15"/>
        <end position="41"/>
    </location>
</feature>
<organism evidence="2 3">
    <name type="scientific">Apiospora saccharicola</name>
    <dbReference type="NCBI Taxonomy" id="335842"/>
    <lineage>
        <taxon>Eukaryota</taxon>
        <taxon>Fungi</taxon>
        <taxon>Dikarya</taxon>
        <taxon>Ascomycota</taxon>
        <taxon>Pezizomycotina</taxon>
        <taxon>Sordariomycetes</taxon>
        <taxon>Xylariomycetidae</taxon>
        <taxon>Amphisphaeriales</taxon>
        <taxon>Apiosporaceae</taxon>
        <taxon>Apiospora</taxon>
    </lineage>
</organism>
<feature type="compositionally biased region" description="Basic and acidic residues" evidence="1">
    <location>
        <begin position="77"/>
        <end position="94"/>
    </location>
</feature>
<evidence type="ECO:0000256" key="1">
    <source>
        <dbReference type="SAM" id="MobiDB-lite"/>
    </source>
</evidence>